<dbReference type="AlphaFoldDB" id="A0A923H7H6"/>
<proteinExistence type="predicted"/>
<organism evidence="8 9">
    <name type="scientific">Hyunsoonleella aquatilis</name>
    <dbReference type="NCBI Taxonomy" id="2762758"/>
    <lineage>
        <taxon>Bacteria</taxon>
        <taxon>Pseudomonadati</taxon>
        <taxon>Bacteroidota</taxon>
        <taxon>Flavobacteriia</taxon>
        <taxon>Flavobacteriales</taxon>
        <taxon>Flavobacteriaceae</taxon>
    </lineage>
</organism>
<dbReference type="InterPro" id="IPR058982">
    <property type="entry name" value="Beta-barrel_AprE"/>
</dbReference>
<dbReference type="Gene3D" id="1.10.287.470">
    <property type="entry name" value="Helix hairpin bin"/>
    <property type="match status" value="1"/>
</dbReference>
<sequence length="377" mass="43178">MNFSSDPIHNLENLIAKNTTKSISIYLLVVITLIGVLACLPIIKVDISKQSRGIIRAKQDNSPLISIVSGKLTQVRLKNNQQVYKGDTLLIITTDNIKAQKTLNDSLLKQAEIKFIDYINLINNKPKLIKDNIIIDDYERYLFQKQELVSKVQQAKINFNRYEQLFKKQIVAQSEYETYLYGLKFAKEALNSFIKQQRAQWQSKKREIETQIRNLMSKKEQFISESNNYVLTAPISGTLENVLGLQVGSFVNASQIIATISPNSNLIVENTVSPTDIGLLKIGQDVKFQLDAFNYNQWGMLEGKVIDIDKNITIQDNSAFFKVRSSLNSKQLTLKNGYKTNISKGMTLTTHYFITRRSLYELLFDKVDDWFNPKILD</sequence>
<keyword evidence="3 6" id="KW-1133">Transmembrane helix</keyword>
<keyword evidence="5" id="KW-0175">Coiled coil</keyword>
<evidence type="ECO:0000259" key="7">
    <source>
        <dbReference type="Pfam" id="PF26002"/>
    </source>
</evidence>
<evidence type="ECO:0000313" key="9">
    <source>
        <dbReference type="Proteomes" id="UP000656244"/>
    </source>
</evidence>
<protein>
    <submittedName>
        <fullName evidence="8">HlyD family efflux transporter periplasmic adaptor subunit</fullName>
    </submittedName>
</protein>
<evidence type="ECO:0000256" key="6">
    <source>
        <dbReference type="SAM" id="Phobius"/>
    </source>
</evidence>
<evidence type="ECO:0000256" key="5">
    <source>
        <dbReference type="SAM" id="Coils"/>
    </source>
</evidence>
<name>A0A923H7H6_9FLAO</name>
<evidence type="ECO:0000256" key="1">
    <source>
        <dbReference type="ARBA" id="ARBA00004167"/>
    </source>
</evidence>
<feature type="domain" description="AprE-like beta-barrel" evidence="7">
    <location>
        <begin position="266"/>
        <end position="349"/>
    </location>
</feature>
<feature type="transmembrane region" description="Helical" evidence="6">
    <location>
        <begin position="23"/>
        <end position="43"/>
    </location>
</feature>
<evidence type="ECO:0000256" key="2">
    <source>
        <dbReference type="ARBA" id="ARBA00022692"/>
    </source>
</evidence>
<dbReference type="Gene3D" id="2.40.30.170">
    <property type="match status" value="1"/>
</dbReference>
<accession>A0A923H7H6</accession>
<reference evidence="8" key="1">
    <citation type="submission" date="2020-08" db="EMBL/GenBank/DDBJ databases">
        <title>Hyunsoonleella sp. strain SJ7 genome sequencing and assembly.</title>
        <authorList>
            <person name="Kim I."/>
        </authorList>
    </citation>
    <scope>NUCLEOTIDE SEQUENCE</scope>
    <source>
        <strain evidence="8">SJ7</strain>
    </source>
</reference>
<dbReference type="PANTHER" id="PTHR30386:SF26">
    <property type="entry name" value="TRANSPORT PROTEIN COMB"/>
    <property type="match status" value="1"/>
</dbReference>
<evidence type="ECO:0000313" key="8">
    <source>
        <dbReference type="EMBL" id="MBC3757345.1"/>
    </source>
</evidence>
<evidence type="ECO:0000256" key="3">
    <source>
        <dbReference type="ARBA" id="ARBA00022989"/>
    </source>
</evidence>
<dbReference type="InterPro" id="IPR050739">
    <property type="entry name" value="MFP"/>
</dbReference>
<dbReference type="Proteomes" id="UP000656244">
    <property type="component" value="Unassembled WGS sequence"/>
</dbReference>
<dbReference type="Pfam" id="PF26002">
    <property type="entry name" value="Beta-barrel_AprE"/>
    <property type="match status" value="1"/>
</dbReference>
<dbReference type="GO" id="GO:0016020">
    <property type="term" value="C:membrane"/>
    <property type="evidence" value="ECO:0007669"/>
    <property type="project" value="UniProtKB-SubCell"/>
</dbReference>
<comment type="caution">
    <text evidence="8">The sequence shown here is derived from an EMBL/GenBank/DDBJ whole genome shotgun (WGS) entry which is preliminary data.</text>
</comment>
<dbReference type="EMBL" id="JACNMF010000001">
    <property type="protein sequence ID" value="MBC3757345.1"/>
    <property type="molecule type" value="Genomic_DNA"/>
</dbReference>
<keyword evidence="9" id="KW-1185">Reference proteome</keyword>
<gene>
    <name evidence="8" type="ORF">H7U19_02940</name>
</gene>
<feature type="coiled-coil region" evidence="5">
    <location>
        <begin position="198"/>
        <end position="225"/>
    </location>
</feature>
<evidence type="ECO:0000256" key="4">
    <source>
        <dbReference type="ARBA" id="ARBA00023136"/>
    </source>
</evidence>
<keyword evidence="4 6" id="KW-0472">Membrane</keyword>
<dbReference type="RefSeq" id="WP_186558504.1">
    <property type="nucleotide sequence ID" value="NZ_JACNMF010000001.1"/>
</dbReference>
<comment type="subcellular location">
    <subcellularLocation>
        <location evidence="1">Membrane</location>
        <topology evidence="1">Single-pass membrane protein</topology>
    </subcellularLocation>
</comment>
<dbReference type="SUPFAM" id="SSF111369">
    <property type="entry name" value="HlyD-like secretion proteins"/>
    <property type="match status" value="1"/>
</dbReference>
<dbReference type="PANTHER" id="PTHR30386">
    <property type="entry name" value="MEMBRANE FUSION SUBUNIT OF EMRAB-TOLC MULTIDRUG EFFLUX PUMP"/>
    <property type="match status" value="1"/>
</dbReference>
<keyword evidence="2 6" id="KW-0812">Transmembrane</keyword>